<evidence type="ECO:0000313" key="6">
    <source>
        <dbReference type="EMBL" id="PHH76282.1"/>
    </source>
</evidence>
<dbReference type="STRING" id="2004952.A0A2C5Z9A0"/>
<gene>
    <name evidence="6" type="ORF">CDD80_1663</name>
</gene>
<protein>
    <recommendedName>
        <fullName evidence="5">CENP-V/GFA domain-containing protein</fullName>
    </recommendedName>
</protein>
<dbReference type="PANTHER" id="PTHR33337:SF39">
    <property type="entry name" value="DUF636 DOMAIN PROTEIN (AFU_ORTHOLOGUE AFUA_6G11530)"/>
    <property type="match status" value="1"/>
</dbReference>
<evidence type="ECO:0000256" key="2">
    <source>
        <dbReference type="ARBA" id="ARBA00022723"/>
    </source>
</evidence>
<dbReference type="GO" id="GO:0046872">
    <property type="term" value="F:metal ion binding"/>
    <property type="evidence" value="ECO:0007669"/>
    <property type="project" value="UniProtKB-KW"/>
</dbReference>
<keyword evidence="3" id="KW-0862">Zinc</keyword>
<dbReference type="Pfam" id="PF04828">
    <property type="entry name" value="GFA"/>
    <property type="match status" value="1"/>
</dbReference>
<dbReference type="EMBL" id="NJES01000171">
    <property type="protein sequence ID" value="PHH76282.1"/>
    <property type="molecule type" value="Genomic_DNA"/>
</dbReference>
<dbReference type="AlphaFoldDB" id="A0A2C5Z9A0"/>
<dbReference type="PROSITE" id="PS51891">
    <property type="entry name" value="CENP_V_GFA"/>
    <property type="match status" value="1"/>
</dbReference>
<reference evidence="6 7" key="1">
    <citation type="submission" date="2017-06" db="EMBL/GenBank/DDBJ databases">
        <title>Ant-infecting Ophiocordyceps genomes reveal a high diversity of potential behavioral manipulation genes and a possible major role for enterotoxins.</title>
        <authorList>
            <person name="De Bekker C."/>
            <person name="Evans H.C."/>
            <person name="Brachmann A."/>
            <person name="Hughes D.P."/>
        </authorList>
    </citation>
    <scope>NUCLEOTIDE SEQUENCE [LARGE SCALE GENOMIC DNA]</scope>
    <source>
        <strain evidence="6 7">Map16</strain>
    </source>
</reference>
<dbReference type="Gene3D" id="3.90.1590.10">
    <property type="entry name" value="glutathione-dependent formaldehyde- activating enzyme (gfa)"/>
    <property type="match status" value="1"/>
</dbReference>
<accession>A0A2C5Z9A0</accession>
<sequence>MTSKTTRGSCLCGKITYQVTGEPDFTNLCYCNSCRKATGALGMANSVFKKENFKLLSGADHLRTFHDESCKSGAALERGFCSSCGSNMMVEHKTKLPDALIVPLGSMDVDPSSGKWAPMNEFFCKYKPTWMTTPDEAKKYDEQF</sequence>
<evidence type="ECO:0000259" key="5">
    <source>
        <dbReference type="PROSITE" id="PS51891"/>
    </source>
</evidence>
<feature type="domain" description="CENP-V/GFA" evidence="5">
    <location>
        <begin position="6"/>
        <end position="141"/>
    </location>
</feature>
<dbReference type="PANTHER" id="PTHR33337">
    <property type="entry name" value="GFA DOMAIN-CONTAINING PROTEIN"/>
    <property type="match status" value="1"/>
</dbReference>
<evidence type="ECO:0000256" key="4">
    <source>
        <dbReference type="ARBA" id="ARBA00023239"/>
    </source>
</evidence>
<evidence type="ECO:0000256" key="1">
    <source>
        <dbReference type="ARBA" id="ARBA00005495"/>
    </source>
</evidence>
<keyword evidence="4" id="KW-0456">Lyase</keyword>
<keyword evidence="7" id="KW-1185">Reference proteome</keyword>
<comment type="caution">
    <text evidence="6">The sequence shown here is derived from an EMBL/GenBank/DDBJ whole genome shotgun (WGS) entry which is preliminary data.</text>
</comment>
<dbReference type="OrthoDB" id="2212170at2759"/>
<organism evidence="6 7">
    <name type="scientific">Ophiocordyceps camponoti-rufipedis</name>
    <dbReference type="NCBI Taxonomy" id="2004952"/>
    <lineage>
        <taxon>Eukaryota</taxon>
        <taxon>Fungi</taxon>
        <taxon>Dikarya</taxon>
        <taxon>Ascomycota</taxon>
        <taxon>Pezizomycotina</taxon>
        <taxon>Sordariomycetes</taxon>
        <taxon>Hypocreomycetidae</taxon>
        <taxon>Hypocreales</taxon>
        <taxon>Ophiocordycipitaceae</taxon>
        <taxon>Ophiocordyceps</taxon>
    </lineage>
</organism>
<keyword evidence="2" id="KW-0479">Metal-binding</keyword>
<evidence type="ECO:0000313" key="7">
    <source>
        <dbReference type="Proteomes" id="UP000226431"/>
    </source>
</evidence>
<dbReference type="GO" id="GO:0016846">
    <property type="term" value="F:carbon-sulfur lyase activity"/>
    <property type="evidence" value="ECO:0007669"/>
    <property type="project" value="InterPro"/>
</dbReference>
<evidence type="ECO:0000256" key="3">
    <source>
        <dbReference type="ARBA" id="ARBA00022833"/>
    </source>
</evidence>
<dbReference type="InterPro" id="IPR011057">
    <property type="entry name" value="Mss4-like_sf"/>
</dbReference>
<dbReference type="SUPFAM" id="SSF51316">
    <property type="entry name" value="Mss4-like"/>
    <property type="match status" value="1"/>
</dbReference>
<name>A0A2C5Z9A0_9HYPO</name>
<comment type="similarity">
    <text evidence="1">Belongs to the Gfa family.</text>
</comment>
<dbReference type="Proteomes" id="UP000226431">
    <property type="component" value="Unassembled WGS sequence"/>
</dbReference>
<proteinExistence type="inferred from homology"/>
<dbReference type="InterPro" id="IPR006913">
    <property type="entry name" value="CENP-V/GFA"/>
</dbReference>